<keyword evidence="11" id="KW-0482">Metalloprotease</keyword>
<evidence type="ECO:0000256" key="10">
    <source>
        <dbReference type="ARBA" id="ARBA00022833"/>
    </source>
</evidence>
<dbReference type="InterPro" id="IPR027268">
    <property type="entry name" value="Peptidase_M4/M1_CTD_sf"/>
</dbReference>
<keyword evidence="6 14" id="KW-0031">Aminopeptidase</keyword>
<dbReference type="GO" id="GO:0043171">
    <property type="term" value="P:peptide catabolic process"/>
    <property type="evidence" value="ECO:0007669"/>
    <property type="project" value="TreeGrafter"/>
</dbReference>
<comment type="caution">
    <text evidence="14">The sequence shown here is derived from an EMBL/GenBank/DDBJ whole genome shotgun (WGS) entry which is preliminary data.</text>
</comment>
<dbReference type="AlphaFoldDB" id="A0A2P7QY49"/>
<dbReference type="PANTHER" id="PTHR11533:SF174">
    <property type="entry name" value="PUROMYCIN-SENSITIVE AMINOPEPTIDASE-RELATED"/>
    <property type="match status" value="1"/>
</dbReference>
<keyword evidence="9" id="KW-0378">Hydrolase</keyword>
<evidence type="ECO:0000256" key="8">
    <source>
        <dbReference type="ARBA" id="ARBA00022723"/>
    </source>
</evidence>
<dbReference type="GO" id="GO:0005737">
    <property type="term" value="C:cytoplasm"/>
    <property type="evidence" value="ECO:0007669"/>
    <property type="project" value="TreeGrafter"/>
</dbReference>
<dbReference type="InterPro" id="IPR042097">
    <property type="entry name" value="Aminopeptidase_N-like_N_sf"/>
</dbReference>
<gene>
    <name evidence="14" type="ORF">C7I55_00160</name>
</gene>
<evidence type="ECO:0000256" key="7">
    <source>
        <dbReference type="ARBA" id="ARBA00022670"/>
    </source>
</evidence>
<dbReference type="CDD" id="cd09603">
    <property type="entry name" value="M1_APN_like"/>
    <property type="match status" value="1"/>
</dbReference>
<dbReference type="PANTHER" id="PTHR11533">
    <property type="entry name" value="PROTEASE M1 ZINC METALLOPROTEASE"/>
    <property type="match status" value="1"/>
</dbReference>
<evidence type="ECO:0000313" key="15">
    <source>
        <dbReference type="Proteomes" id="UP000241167"/>
    </source>
</evidence>
<evidence type="ECO:0000256" key="9">
    <source>
        <dbReference type="ARBA" id="ARBA00022801"/>
    </source>
</evidence>
<dbReference type="EMBL" id="PXYI01000001">
    <property type="protein sequence ID" value="PSJ42875.1"/>
    <property type="molecule type" value="Genomic_DNA"/>
</dbReference>
<dbReference type="Proteomes" id="UP000241167">
    <property type="component" value="Unassembled WGS sequence"/>
</dbReference>
<dbReference type="GO" id="GO:0070006">
    <property type="term" value="F:metalloaminopeptidase activity"/>
    <property type="evidence" value="ECO:0007669"/>
    <property type="project" value="TreeGrafter"/>
</dbReference>
<proteinExistence type="inferred from homology"/>
<dbReference type="Pfam" id="PF01433">
    <property type="entry name" value="Peptidase_M1"/>
    <property type="match status" value="1"/>
</dbReference>
<dbReference type="InterPro" id="IPR014782">
    <property type="entry name" value="Peptidase_M1_dom"/>
</dbReference>
<evidence type="ECO:0000256" key="2">
    <source>
        <dbReference type="ARBA" id="ARBA00001947"/>
    </source>
</evidence>
<dbReference type="EC" id="3.4.11.2" evidence="4"/>
<keyword evidence="10" id="KW-0862">Zinc</keyword>
<accession>A0A2P7QY49</accession>
<dbReference type="Gene3D" id="1.10.390.10">
    <property type="entry name" value="Neutral Protease Domain 2"/>
    <property type="match status" value="1"/>
</dbReference>
<feature type="signal peptide" evidence="12">
    <location>
        <begin position="1"/>
        <end position="21"/>
    </location>
</feature>
<evidence type="ECO:0000256" key="11">
    <source>
        <dbReference type="ARBA" id="ARBA00023049"/>
    </source>
</evidence>
<feature type="domain" description="Peptidase M1 membrane alanine aminopeptidase" evidence="13">
    <location>
        <begin position="278"/>
        <end position="432"/>
    </location>
</feature>
<evidence type="ECO:0000256" key="6">
    <source>
        <dbReference type="ARBA" id="ARBA00022438"/>
    </source>
</evidence>
<comment type="catalytic activity">
    <reaction evidence="1">
        <text>Release of an N-terminal amino acid, Xaa-|-Yaa- from a peptide, amide or arylamide. Xaa is preferably Ala, but may be most amino acids including Pro (slow action). When a terminal hydrophobic residue is followed by a prolyl residue, the two may be released as an intact Xaa-Pro dipeptide.</text>
        <dbReference type="EC" id="3.4.11.2"/>
    </reaction>
</comment>
<evidence type="ECO:0000256" key="5">
    <source>
        <dbReference type="ARBA" id="ARBA00015611"/>
    </source>
</evidence>
<reference evidence="14 15" key="1">
    <citation type="submission" date="2018-03" db="EMBL/GenBank/DDBJ databases">
        <title>The draft genome of Sphingosinicella sp. GL-C-18.</title>
        <authorList>
            <person name="Liu L."/>
            <person name="Li L."/>
            <person name="Liang L."/>
            <person name="Zhang X."/>
            <person name="Wang T."/>
        </authorList>
    </citation>
    <scope>NUCLEOTIDE SEQUENCE [LARGE SCALE GENOMIC DNA]</scope>
    <source>
        <strain evidence="14 15">GL-C-18</strain>
    </source>
</reference>
<dbReference type="GO" id="GO:0042277">
    <property type="term" value="F:peptide binding"/>
    <property type="evidence" value="ECO:0007669"/>
    <property type="project" value="TreeGrafter"/>
</dbReference>
<dbReference type="OrthoDB" id="100605at2"/>
<sequence>MSSISLLTSLLVLAAAEPATEAPGAGFQVDRYAVALRPDLATRSLSGTETIVVQSHSDRLAQLSFTANALQISDMRVDDVPAPVSSTKDSIRVSLPRPLRKGDRATLRFRIRGTPARGITALAGGLYTSYFACDWMVCLQDAPGDKAHFDLDLYLPQGIDALGVGRARPPKRLPGGLALHRWRSTRPYSPYLYAFAAGAFLRHSARTPQGELVYLDATGGKAQLPDLFAQTPAIVAFLANKAGMKLPDGRYAQLLVPGGEAQEAAGFSLIGRAEFDRERDDPASAWIVTHELAHMWWGNLVTCATWQDFWLHEGIATFMVAAWQERTLGAAAYQRELDVARGRVARIRALGFDKPLAWGGKYPSLGARRAVQYSKGALFLAHLREFVGDEAFWSGLRRFTRKHAGGTVTSRDFQQAMERASGRDLQPTFREWVYGE</sequence>
<feature type="chain" id="PRO_5015181606" description="Aminopeptidase N" evidence="12">
    <location>
        <begin position="22"/>
        <end position="436"/>
    </location>
</feature>
<dbReference type="InterPro" id="IPR050344">
    <property type="entry name" value="Peptidase_M1_aminopeptidases"/>
</dbReference>
<keyword evidence="15" id="KW-1185">Reference proteome</keyword>
<keyword evidence="8" id="KW-0479">Metal-binding</keyword>
<dbReference type="Gene3D" id="2.60.40.1730">
    <property type="entry name" value="tricorn interacting facor f3 domain"/>
    <property type="match status" value="1"/>
</dbReference>
<evidence type="ECO:0000259" key="13">
    <source>
        <dbReference type="Pfam" id="PF01433"/>
    </source>
</evidence>
<keyword evidence="12" id="KW-0732">Signal</keyword>
<evidence type="ECO:0000256" key="1">
    <source>
        <dbReference type="ARBA" id="ARBA00000098"/>
    </source>
</evidence>
<evidence type="ECO:0000313" key="14">
    <source>
        <dbReference type="EMBL" id="PSJ42875.1"/>
    </source>
</evidence>
<dbReference type="GO" id="GO:0006508">
    <property type="term" value="P:proteolysis"/>
    <property type="evidence" value="ECO:0007669"/>
    <property type="project" value="UniProtKB-KW"/>
</dbReference>
<evidence type="ECO:0000256" key="4">
    <source>
        <dbReference type="ARBA" id="ARBA00012564"/>
    </source>
</evidence>
<dbReference type="InterPro" id="IPR001930">
    <property type="entry name" value="Peptidase_M1"/>
</dbReference>
<protein>
    <recommendedName>
        <fullName evidence="5">Aminopeptidase N</fullName>
        <ecNumber evidence="4">3.4.11.2</ecNumber>
    </recommendedName>
</protein>
<evidence type="ECO:0000256" key="3">
    <source>
        <dbReference type="ARBA" id="ARBA00010136"/>
    </source>
</evidence>
<dbReference type="PRINTS" id="PR00756">
    <property type="entry name" value="ALADIPTASE"/>
</dbReference>
<organism evidence="14 15">
    <name type="scientific">Allosphingosinicella deserti</name>
    <dbReference type="NCBI Taxonomy" id="2116704"/>
    <lineage>
        <taxon>Bacteria</taxon>
        <taxon>Pseudomonadati</taxon>
        <taxon>Pseudomonadota</taxon>
        <taxon>Alphaproteobacteria</taxon>
        <taxon>Sphingomonadales</taxon>
        <taxon>Sphingomonadaceae</taxon>
        <taxon>Allosphingosinicella</taxon>
    </lineage>
</organism>
<comment type="similarity">
    <text evidence="3">Belongs to the peptidase M1 family.</text>
</comment>
<name>A0A2P7QY49_9SPHN</name>
<dbReference type="GO" id="GO:0008270">
    <property type="term" value="F:zinc ion binding"/>
    <property type="evidence" value="ECO:0007669"/>
    <property type="project" value="InterPro"/>
</dbReference>
<dbReference type="GO" id="GO:0005615">
    <property type="term" value="C:extracellular space"/>
    <property type="evidence" value="ECO:0007669"/>
    <property type="project" value="TreeGrafter"/>
</dbReference>
<dbReference type="RefSeq" id="WP_106510892.1">
    <property type="nucleotide sequence ID" value="NZ_PXYI01000001.1"/>
</dbReference>
<keyword evidence="7" id="KW-0645">Protease</keyword>
<evidence type="ECO:0000256" key="12">
    <source>
        <dbReference type="SAM" id="SignalP"/>
    </source>
</evidence>
<dbReference type="SUPFAM" id="SSF63737">
    <property type="entry name" value="Leukotriene A4 hydrolase N-terminal domain"/>
    <property type="match status" value="1"/>
</dbReference>
<dbReference type="SUPFAM" id="SSF55486">
    <property type="entry name" value="Metalloproteases ('zincins'), catalytic domain"/>
    <property type="match status" value="1"/>
</dbReference>
<dbReference type="GO" id="GO:0016285">
    <property type="term" value="F:alanyl aminopeptidase activity"/>
    <property type="evidence" value="ECO:0007669"/>
    <property type="project" value="UniProtKB-EC"/>
</dbReference>
<comment type="cofactor">
    <cofactor evidence="2">
        <name>Zn(2+)</name>
        <dbReference type="ChEBI" id="CHEBI:29105"/>
    </cofactor>
</comment>
<dbReference type="GO" id="GO:0016020">
    <property type="term" value="C:membrane"/>
    <property type="evidence" value="ECO:0007669"/>
    <property type="project" value="TreeGrafter"/>
</dbReference>